<dbReference type="Proteomes" id="UP000683000">
    <property type="component" value="Unassembled WGS sequence"/>
</dbReference>
<accession>A0A8I3ABI9</accession>
<dbReference type="AlphaFoldDB" id="A0A8I3ABI9"/>
<feature type="compositionally biased region" description="Polar residues" evidence="1">
    <location>
        <begin position="51"/>
        <end position="65"/>
    </location>
</feature>
<dbReference type="OrthoDB" id="337581at2759"/>
<comment type="caution">
    <text evidence="2">The sequence shown here is derived from an EMBL/GenBank/DDBJ whole genome shotgun (WGS) entry which is preliminary data.</text>
</comment>
<gene>
    <name evidence="2" type="ORF">JVT61DRAFT_11664</name>
</gene>
<feature type="region of interest" description="Disordered" evidence="1">
    <location>
        <begin position="94"/>
        <end position="155"/>
    </location>
</feature>
<dbReference type="InterPro" id="IPR003021">
    <property type="entry name" value="Rad1_Rec1_Rad17"/>
</dbReference>
<organism evidence="2 3">
    <name type="scientific">Boletus reticuloceps</name>
    <dbReference type="NCBI Taxonomy" id="495285"/>
    <lineage>
        <taxon>Eukaryota</taxon>
        <taxon>Fungi</taxon>
        <taxon>Dikarya</taxon>
        <taxon>Basidiomycota</taxon>
        <taxon>Agaricomycotina</taxon>
        <taxon>Agaricomycetes</taxon>
        <taxon>Agaricomycetidae</taxon>
        <taxon>Boletales</taxon>
        <taxon>Boletineae</taxon>
        <taxon>Boletaceae</taxon>
        <taxon>Boletoideae</taxon>
        <taxon>Boletus</taxon>
    </lineage>
</organism>
<dbReference type="Pfam" id="PF02144">
    <property type="entry name" value="Rad1"/>
    <property type="match status" value="1"/>
</dbReference>
<proteinExistence type="predicted"/>
<reference evidence="2" key="1">
    <citation type="submission" date="2021-03" db="EMBL/GenBank/DDBJ databases">
        <title>Evolutionary innovations through gain and loss of genes in the ectomycorrhizal Boletales.</title>
        <authorList>
            <person name="Wu G."/>
            <person name="Miyauchi S."/>
            <person name="Morin E."/>
            <person name="Yang Z.-L."/>
            <person name="Xu J."/>
            <person name="Martin F.M."/>
        </authorList>
    </citation>
    <scope>NUCLEOTIDE SEQUENCE</scope>
    <source>
        <strain evidence="2">BR01</strain>
    </source>
</reference>
<name>A0A8I3ABI9_9AGAM</name>
<evidence type="ECO:0000256" key="1">
    <source>
        <dbReference type="SAM" id="MobiDB-lite"/>
    </source>
</evidence>
<evidence type="ECO:0000313" key="3">
    <source>
        <dbReference type="Proteomes" id="UP000683000"/>
    </source>
</evidence>
<dbReference type="EMBL" id="JAGFBS010000005">
    <property type="protein sequence ID" value="KAG6379216.1"/>
    <property type="molecule type" value="Genomic_DNA"/>
</dbReference>
<dbReference type="Gene3D" id="3.70.10.10">
    <property type="match status" value="1"/>
</dbReference>
<sequence>MSIPDNFSVHIGSHRICPRREVLCRALKGHQLFKSTSYIYRDHFDEWSYSPNHSRPVNSQPAQQTPDRDSDSTTFEIPLTTFIECLGIFGTANMSSHTNGPKPKKWRREDEVSDGERGDAKGKGRAPSSNRASATHGLEHFFGGGNEKRTSMRLSYAGPGYPLTLLL</sequence>
<feature type="region of interest" description="Disordered" evidence="1">
    <location>
        <begin position="51"/>
        <end position="73"/>
    </location>
</feature>
<feature type="compositionally biased region" description="Basic and acidic residues" evidence="1">
    <location>
        <begin position="107"/>
        <end position="122"/>
    </location>
</feature>
<dbReference type="GO" id="GO:0000077">
    <property type="term" value="P:DNA damage checkpoint signaling"/>
    <property type="evidence" value="ECO:0007669"/>
    <property type="project" value="InterPro"/>
</dbReference>
<evidence type="ECO:0000313" key="2">
    <source>
        <dbReference type="EMBL" id="KAG6379216.1"/>
    </source>
</evidence>
<keyword evidence="3" id="KW-1185">Reference proteome</keyword>
<protein>
    <submittedName>
        <fullName evidence="2">Uncharacterized protein</fullName>
    </submittedName>
</protein>